<accession>A0ACC3A9P0</accession>
<organism evidence="1 2">
    <name type="scientific">Neophaeococcomyces mojaviensis</name>
    <dbReference type="NCBI Taxonomy" id="3383035"/>
    <lineage>
        <taxon>Eukaryota</taxon>
        <taxon>Fungi</taxon>
        <taxon>Dikarya</taxon>
        <taxon>Ascomycota</taxon>
        <taxon>Pezizomycotina</taxon>
        <taxon>Eurotiomycetes</taxon>
        <taxon>Chaetothyriomycetidae</taxon>
        <taxon>Chaetothyriales</taxon>
        <taxon>Chaetothyriales incertae sedis</taxon>
        <taxon>Neophaeococcomyces</taxon>
    </lineage>
</organism>
<name>A0ACC3A9P0_9EURO</name>
<evidence type="ECO:0000313" key="2">
    <source>
        <dbReference type="Proteomes" id="UP001172386"/>
    </source>
</evidence>
<reference evidence="1" key="1">
    <citation type="submission" date="2022-10" db="EMBL/GenBank/DDBJ databases">
        <title>Culturing micro-colonial fungi from biological soil crusts in the Mojave desert and describing Neophaeococcomyces mojavensis, and introducing the new genera and species Taxawa tesnikishii.</title>
        <authorList>
            <person name="Kurbessoian T."/>
            <person name="Stajich J.E."/>
        </authorList>
    </citation>
    <scope>NUCLEOTIDE SEQUENCE</scope>
    <source>
        <strain evidence="1">JES_112</strain>
    </source>
</reference>
<protein>
    <submittedName>
        <fullName evidence="1">Uncharacterized protein</fullName>
    </submittedName>
</protein>
<sequence>MFEFAIGDDSTTTIVGSPSEALLPRTIKDELSGEILSQHSLATDLKLPPLFQKSPFTNAVNEKDLTDKLDATKQEGFKFTYEKPPPRTYTLTEALDLQVSKLEAIPAVSYRTVSETIIHTICESLDLNSANACSLIRSSNTRDKIAQIIQEFVSKNIAIQTDQLRQEINFGTTSTRSPDKTVLGFYTKILPIDLVERAKEKFDPKGGSLTREENVELEEDILSKTSPLIFNSAETLILAPIPAIKEGVTKVSITNSYFLFDKASGLEKLGIKHEEFTLAPNLTIKTLQKYVWAIKKRALTAEKLVEQIIHQPVTKTDRKKRGYIYVYQPLESFGFVKIGYSRNVEGRLEGWELKCRYLVKECKDLLQGTDRQAPHPRRLEALIHAELKDKRYEVLRCEACDKGHTEWFEVADTEAQKVVKKWTSWMQTAPYDEDGNLILDRERPVVGDCGLKSMPVGPKTSNSLSQSSRRSSNLRQSMAASRMKPPASSTHHMPLRSSAPLACVNPTI</sequence>
<gene>
    <name evidence="1" type="ORF">H2198_004049</name>
</gene>
<comment type="caution">
    <text evidence="1">The sequence shown here is derived from an EMBL/GenBank/DDBJ whole genome shotgun (WGS) entry which is preliminary data.</text>
</comment>
<dbReference type="EMBL" id="JAPDRQ010000058">
    <property type="protein sequence ID" value="KAJ9657853.1"/>
    <property type="molecule type" value="Genomic_DNA"/>
</dbReference>
<evidence type="ECO:0000313" key="1">
    <source>
        <dbReference type="EMBL" id="KAJ9657853.1"/>
    </source>
</evidence>
<proteinExistence type="predicted"/>
<dbReference type="Proteomes" id="UP001172386">
    <property type="component" value="Unassembled WGS sequence"/>
</dbReference>
<keyword evidence="2" id="KW-1185">Reference proteome</keyword>